<dbReference type="EMBL" id="CP000505">
    <property type="protein sequence ID" value="ABL78474.1"/>
    <property type="molecule type" value="Genomic_DNA"/>
</dbReference>
<keyword evidence="3 5" id="KW-1133">Transmembrane helix</keyword>
<evidence type="ECO:0000313" key="7">
    <source>
        <dbReference type="Proteomes" id="UP000000641"/>
    </source>
</evidence>
<dbReference type="HOGENOM" id="CLU_181236_0_0_2"/>
<dbReference type="OrthoDB" id="384037at2157"/>
<keyword evidence="7" id="KW-1185">Reference proteome</keyword>
<feature type="transmembrane region" description="Helical" evidence="5">
    <location>
        <begin position="6"/>
        <end position="24"/>
    </location>
</feature>
<feature type="transmembrane region" description="Helical" evidence="5">
    <location>
        <begin position="62"/>
        <end position="83"/>
    </location>
</feature>
<proteinExistence type="predicted"/>
<dbReference type="Gene3D" id="1.10.287.3510">
    <property type="match status" value="1"/>
</dbReference>
<dbReference type="GO" id="GO:0016020">
    <property type="term" value="C:membrane"/>
    <property type="evidence" value="ECO:0007669"/>
    <property type="project" value="UniProtKB-SubCell"/>
</dbReference>
<dbReference type="KEGG" id="tpe:Tpen_1075"/>
<evidence type="ECO:0000256" key="5">
    <source>
        <dbReference type="SAM" id="Phobius"/>
    </source>
</evidence>
<dbReference type="AlphaFoldDB" id="A1RZ44"/>
<evidence type="ECO:0000313" key="6">
    <source>
        <dbReference type="EMBL" id="ABL78474.1"/>
    </source>
</evidence>
<dbReference type="EnsemblBacteria" id="ABL78474">
    <property type="protein sequence ID" value="ABL78474"/>
    <property type="gene ID" value="Tpen_1075"/>
</dbReference>
<dbReference type="eggNOG" id="arCOG15032">
    <property type="taxonomic scope" value="Archaea"/>
</dbReference>
<comment type="subcellular location">
    <subcellularLocation>
        <location evidence="1">Membrane</location>
        <topology evidence="1">Multi-pass membrane protein</topology>
    </subcellularLocation>
</comment>
<accession>A1RZ44</accession>
<keyword evidence="4 5" id="KW-0472">Membrane</keyword>
<feature type="transmembrane region" description="Helical" evidence="5">
    <location>
        <begin position="31"/>
        <end position="50"/>
    </location>
</feature>
<dbReference type="STRING" id="368408.Tpen_1075"/>
<gene>
    <name evidence="6" type="ordered locus">Tpen_1075</name>
</gene>
<dbReference type="InterPro" id="IPR039428">
    <property type="entry name" value="NUOK/Mnh_C1-like"/>
</dbReference>
<evidence type="ECO:0000256" key="1">
    <source>
        <dbReference type="ARBA" id="ARBA00004141"/>
    </source>
</evidence>
<dbReference type="Pfam" id="PF00420">
    <property type="entry name" value="Oxidored_q2"/>
    <property type="match status" value="1"/>
</dbReference>
<keyword evidence="2 5" id="KW-0812">Transmembrane</keyword>
<sequence>MPESIVLLGVGGLLVIAGATSVAATRNLVKVAMGLQAMILGSLLILSTAVGSSPTPSVDPVLLVVAAAGASEVVSISVLYLAWSRHRTIDPHRISELKG</sequence>
<name>A1RZ44_THEPD</name>
<evidence type="ECO:0000256" key="2">
    <source>
        <dbReference type="ARBA" id="ARBA00022692"/>
    </source>
</evidence>
<organism evidence="6 7">
    <name type="scientific">Thermofilum pendens (strain DSM 2475 / Hrk 5)</name>
    <dbReference type="NCBI Taxonomy" id="368408"/>
    <lineage>
        <taxon>Archaea</taxon>
        <taxon>Thermoproteota</taxon>
        <taxon>Thermoprotei</taxon>
        <taxon>Thermofilales</taxon>
        <taxon>Thermofilaceae</taxon>
        <taxon>Thermofilum</taxon>
    </lineage>
</organism>
<evidence type="ECO:0000256" key="3">
    <source>
        <dbReference type="ARBA" id="ARBA00022989"/>
    </source>
</evidence>
<protein>
    <submittedName>
        <fullName evidence="6">NADH-ubiquinone oxidoreductase, chain 4L</fullName>
    </submittedName>
</protein>
<dbReference type="RefSeq" id="WP_011752739.1">
    <property type="nucleotide sequence ID" value="NC_008698.1"/>
</dbReference>
<dbReference type="GeneID" id="4601687"/>
<evidence type="ECO:0000256" key="4">
    <source>
        <dbReference type="ARBA" id="ARBA00023136"/>
    </source>
</evidence>
<dbReference type="Proteomes" id="UP000000641">
    <property type="component" value="Chromosome"/>
</dbReference>
<reference evidence="7" key="1">
    <citation type="journal article" date="2008" name="J. Bacteriol.">
        <title>Genome sequence of Thermofilum pendens reveals an exceptional loss of biosynthetic pathways without genome reduction.</title>
        <authorList>
            <person name="Anderson I."/>
            <person name="Rodriguez J."/>
            <person name="Susanti D."/>
            <person name="Porat I."/>
            <person name="Reich C."/>
            <person name="Ulrich L.E."/>
            <person name="Elkins J.G."/>
            <person name="Mavromatis K."/>
            <person name="Lykidis A."/>
            <person name="Kim E."/>
            <person name="Thompson L.S."/>
            <person name="Nolan M."/>
            <person name="Land M."/>
            <person name="Copeland A."/>
            <person name="Lapidus A."/>
            <person name="Lucas S."/>
            <person name="Detter C."/>
            <person name="Zhulin I.B."/>
            <person name="Olsen G.J."/>
            <person name="Whitman W."/>
            <person name="Mukhopadhyay B."/>
            <person name="Bristow J."/>
            <person name="Kyrpides N."/>
        </authorList>
    </citation>
    <scope>NUCLEOTIDE SEQUENCE [LARGE SCALE GENOMIC DNA]</scope>
    <source>
        <strain evidence="7">DSM 2475 / Hrk 5</strain>
    </source>
</reference>